<proteinExistence type="predicted"/>
<feature type="non-terminal residue" evidence="1">
    <location>
        <position position="365"/>
    </location>
</feature>
<gene>
    <name evidence="1" type="ORF">PMALA_012220</name>
</gene>
<name>A0A1A8W0V3_PLAMA</name>
<dbReference type="VEuPathDB" id="PlasmoDB:PmUG01_09022400"/>
<evidence type="ECO:0000313" key="2">
    <source>
        <dbReference type="Proteomes" id="UP000078597"/>
    </source>
</evidence>
<feature type="non-terminal residue" evidence="1">
    <location>
        <position position="1"/>
    </location>
</feature>
<organism evidence="1 2">
    <name type="scientific">Plasmodium malariae</name>
    <dbReference type="NCBI Taxonomy" id="5858"/>
    <lineage>
        <taxon>Eukaryota</taxon>
        <taxon>Sar</taxon>
        <taxon>Alveolata</taxon>
        <taxon>Apicomplexa</taxon>
        <taxon>Aconoidasida</taxon>
        <taxon>Haemosporida</taxon>
        <taxon>Plasmodiidae</taxon>
        <taxon>Plasmodium</taxon>
        <taxon>Plasmodium (Plasmodium)</taxon>
    </lineage>
</organism>
<sequence length="365" mass="42821">EPSANMFVQKYSYGGFLNLHKMLSNSNINIIQEIKINNNISNVINKLREFRKYNDNIYEKFINSCSSFVKKLYIETFLDIDKSLAELNELLIKEVKYLLLTNSDAISEASKLNEENFKKNLIDKLYEEFLQQEKSEKDENNLLYFNKINMAQKLRKFLNLYSIGDPEAHEIILSLIQIDTSKITIDHKSILTNFDYILNSPNPYILLKNFVKGDEDIINDSFLKTYWICVKNLHLFFKSYNSHVLTVLGEKFKNDIFTYIDDVICHKKEKVIYNDEASYFLNIYNFFDSFLALLISKVHNSKVTILNENGILISIRINTLSDKLIQLVSTKYYSGTLIPHRLFDDLTYLLVHEELSILKALHNFE</sequence>
<dbReference type="EMBL" id="FLQW01000669">
    <property type="protein sequence ID" value="SBS85276.1"/>
    <property type="molecule type" value="Genomic_DNA"/>
</dbReference>
<evidence type="ECO:0000313" key="1">
    <source>
        <dbReference type="EMBL" id="SBS85276.1"/>
    </source>
</evidence>
<reference evidence="2" key="1">
    <citation type="submission" date="2016-05" db="EMBL/GenBank/DDBJ databases">
        <authorList>
            <person name="Naeem Raeece"/>
        </authorList>
    </citation>
    <scope>NUCLEOTIDE SEQUENCE [LARGE SCALE GENOMIC DNA]</scope>
</reference>
<protein>
    <submittedName>
        <fullName evidence="1">Uncharacterized protein</fullName>
    </submittedName>
</protein>
<dbReference type="Proteomes" id="UP000078597">
    <property type="component" value="Unassembled WGS sequence"/>
</dbReference>
<dbReference type="AlphaFoldDB" id="A0A1A8W0V3"/>
<accession>A0A1A8W0V3</accession>